<evidence type="ECO:0000256" key="4">
    <source>
        <dbReference type="ARBA" id="ARBA00022989"/>
    </source>
</evidence>
<dbReference type="RefSeq" id="WP_344568526.1">
    <property type="nucleotide sequence ID" value="NZ_BAAARJ010000017.1"/>
</dbReference>
<keyword evidence="3 7" id="KW-0812">Transmembrane</keyword>
<feature type="transmembrane region" description="Helical" evidence="7">
    <location>
        <begin position="429"/>
        <end position="450"/>
    </location>
</feature>
<feature type="transmembrane region" description="Helical" evidence="7">
    <location>
        <begin position="31"/>
        <end position="54"/>
    </location>
</feature>
<protein>
    <submittedName>
        <fullName evidence="9">ABC transporter permease</fullName>
    </submittedName>
</protein>
<accession>A0ABP6CX68</accession>
<evidence type="ECO:0000313" key="10">
    <source>
        <dbReference type="Proteomes" id="UP001501447"/>
    </source>
</evidence>
<dbReference type="InterPro" id="IPR038766">
    <property type="entry name" value="Membrane_comp_ABC_pdt"/>
</dbReference>
<dbReference type="Proteomes" id="UP001501447">
    <property type="component" value="Unassembled WGS sequence"/>
</dbReference>
<feature type="transmembrane region" description="Helical" evidence="7">
    <location>
        <begin position="349"/>
        <end position="368"/>
    </location>
</feature>
<feature type="domain" description="ABC3 transporter permease C-terminal" evidence="8">
    <location>
        <begin position="219"/>
        <end position="328"/>
    </location>
</feature>
<reference evidence="10" key="1">
    <citation type="journal article" date="2019" name="Int. J. Syst. Evol. Microbiol.">
        <title>The Global Catalogue of Microorganisms (GCM) 10K type strain sequencing project: providing services to taxonomists for standard genome sequencing and annotation.</title>
        <authorList>
            <consortium name="The Broad Institute Genomics Platform"/>
            <consortium name="The Broad Institute Genome Sequencing Center for Infectious Disease"/>
            <person name="Wu L."/>
            <person name="Ma J."/>
        </authorList>
    </citation>
    <scope>NUCLEOTIDE SEQUENCE [LARGE SCALE GENOMIC DNA]</scope>
    <source>
        <strain evidence="10">JCM 16373</strain>
    </source>
</reference>
<organism evidence="9 10">
    <name type="scientific">Streptomyces axinellae</name>
    <dbReference type="NCBI Taxonomy" id="552788"/>
    <lineage>
        <taxon>Bacteria</taxon>
        <taxon>Bacillati</taxon>
        <taxon>Actinomycetota</taxon>
        <taxon>Actinomycetes</taxon>
        <taxon>Kitasatosporales</taxon>
        <taxon>Streptomycetaceae</taxon>
        <taxon>Streptomyces</taxon>
    </lineage>
</organism>
<evidence type="ECO:0000259" key="8">
    <source>
        <dbReference type="Pfam" id="PF02687"/>
    </source>
</evidence>
<evidence type="ECO:0000256" key="3">
    <source>
        <dbReference type="ARBA" id="ARBA00022692"/>
    </source>
</evidence>
<feature type="region of interest" description="Disordered" evidence="6">
    <location>
        <begin position="546"/>
        <end position="586"/>
    </location>
</feature>
<evidence type="ECO:0000256" key="5">
    <source>
        <dbReference type="ARBA" id="ARBA00023136"/>
    </source>
</evidence>
<evidence type="ECO:0000256" key="7">
    <source>
        <dbReference type="SAM" id="Phobius"/>
    </source>
</evidence>
<feature type="transmembrane region" description="Helical" evidence="7">
    <location>
        <begin position="380"/>
        <end position="401"/>
    </location>
</feature>
<feature type="transmembrane region" description="Helical" evidence="7">
    <location>
        <begin position="673"/>
        <end position="692"/>
    </location>
</feature>
<comment type="caution">
    <text evidence="9">The sequence shown here is derived from an EMBL/GenBank/DDBJ whole genome shotgun (WGS) entry which is preliminary data.</text>
</comment>
<name>A0ABP6CX68_9ACTN</name>
<keyword evidence="10" id="KW-1185">Reference proteome</keyword>
<feature type="transmembrane region" description="Helical" evidence="7">
    <location>
        <begin position="209"/>
        <end position="233"/>
    </location>
</feature>
<feature type="domain" description="ABC3 transporter permease C-terminal" evidence="8">
    <location>
        <begin position="677"/>
        <end position="786"/>
    </location>
</feature>
<feature type="region of interest" description="Disordered" evidence="6">
    <location>
        <begin position="63"/>
        <end position="85"/>
    </location>
</feature>
<proteinExistence type="predicted"/>
<evidence type="ECO:0000313" key="9">
    <source>
        <dbReference type="EMBL" id="GAA2628043.1"/>
    </source>
</evidence>
<keyword evidence="4 7" id="KW-1133">Transmembrane helix</keyword>
<dbReference type="InterPro" id="IPR003838">
    <property type="entry name" value="ABC3_permease_C"/>
</dbReference>
<feature type="transmembrane region" description="Helical" evidence="7">
    <location>
        <begin position="760"/>
        <end position="784"/>
    </location>
</feature>
<comment type="subcellular location">
    <subcellularLocation>
        <location evidence="1">Cell membrane</location>
        <topology evidence="1">Multi-pass membrane protein</topology>
    </subcellularLocation>
</comment>
<keyword evidence="2" id="KW-1003">Cell membrane</keyword>
<dbReference type="PANTHER" id="PTHR30287:SF2">
    <property type="entry name" value="BLL1001 PROTEIN"/>
    <property type="match status" value="1"/>
</dbReference>
<dbReference type="PANTHER" id="PTHR30287">
    <property type="entry name" value="MEMBRANE COMPONENT OF PREDICTED ABC SUPERFAMILY METABOLITE UPTAKE TRANSPORTER"/>
    <property type="match status" value="1"/>
</dbReference>
<dbReference type="EMBL" id="BAAARJ010000017">
    <property type="protein sequence ID" value="GAA2628043.1"/>
    <property type="molecule type" value="Genomic_DNA"/>
</dbReference>
<dbReference type="Pfam" id="PF02687">
    <property type="entry name" value="FtsX"/>
    <property type="match status" value="2"/>
</dbReference>
<evidence type="ECO:0000256" key="1">
    <source>
        <dbReference type="ARBA" id="ARBA00004651"/>
    </source>
</evidence>
<sequence>MTLLGETRRSRVWARDLGMGARFAFSGQQGWIRTVLTAVGVALGVAMLLLAASMPQVMSSQETRGDARQINGISGSTLGNVDPDAKTERTDRTLLSADATTAYHGKDLFGRTLQAEGDHPVTPPGIDRIPKPGEMWVSPALKKLLDSDEGAGLRERLDFRTVGVIAEEGLIGPGELAFYAGTDSLKPGRGVQRVEHFGGVQQKSPADPVLILLGTVACAVLLMPVAVFIGTAARFGGERRDRRLAALRLVGSDTAMTRRIAAGESLAGALSGLLLGGVLFAVSRRLIGHITLFHLSVFPSDVRPGLLLGALVVLGVPVVAVAVSVFALRGVTIEPLGVLRESTSRARRLWWRLLIPLLGLGLLLPLAGELAGAGGSVNEAQVSAGVVLLLSGIALLLPWLVERVVIRLNGGPVSWQLAIRRLQLSTGTATRAVSGITIAVAGAIALQLLFSAVQEQSTQMAEQNRADGREVNVTDITAEGAAQADRMTRALKSTEGVASAAGYLSADQEIKGKDGSYATVIIGSCARLRDIAAIGSCREGQVFRAEPGKRSDAGDAGDVADEATAPPPGGSTLRIAGPGGKGEADWRLPSQAPTVKSELSASGVPVSGILATPSALSPDRVEGSYNGWVQLAKDDPDALENVRTTVFRQNPTASAATFGRAEVSAGFVQLSRGIFAAATGVLALIAASMVISQIEQLRERRRQLAVLVAFGTRRRTLGASVLWQSAIPVVLGLVLASVSGLGLGWALLRTIGSPGMDWTVVLPMSGLGAGLIALVTLLSMPVLWRLMRPDGLRTE</sequence>
<feature type="transmembrane region" description="Helical" evidence="7">
    <location>
        <begin position="721"/>
        <end position="748"/>
    </location>
</feature>
<evidence type="ECO:0000256" key="6">
    <source>
        <dbReference type="SAM" id="MobiDB-lite"/>
    </source>
</evidence>
<keyword evidence="5 7" id="KW-0472">Membrane</keyword>
<evidence type="ECO:0000256" key="2">
    <source>
        <dbReference type="ARBA" id="ARBA00022475"/>
    </source>
</evidence>
<feature type="transmembrane region" description="Helical" evidence="7">
    <location>
        <begin position="266"/>
        <end position="287"/>
    </location>
</feature>
<feature type="transmembrane region" description="Helical" evidence="7">
    <location>
        <begin position="307"/>
        <end position="328"/>
    </location>
</feature>
<gene>
    <name evidence="9" type="ORF">GCM10009863_48820</name>
</gene>